<evidence type="ECO:0000313" key="4">
    <source>
        <dbReference type="Proteomes" id="UP000214646"/>
    </source>
</evidence>
<dbReference type="PANTHER" id="PTHR30093">
    <property type="entry name" value="GENERAL SECRETION PATHWAY PROTEIN G"/>
    <property type="match status" value="1"/>
</dbReference>
<feature type="transmembrane region" description="Helical" evidence="1">
    <location>
        <begin position="7"/>
        <end position="29"/>
    </location>
</feature>
<accession>A0A225DTN1</accession>
<organism evidence="3 4">
    <name type="scientific">Fimbriiglobus ruber</name>
    <dbReference type="NCBI Taxonomy" id="1908690"/>
    <lineage>
        <taxon>Bacteria</taxon>
        <taxon>Pseudomonadati</taxon>
        <taxon>Planctomycetota</taxon>
        <taxon>Planctomycetia</taxon>
        <taxon>Gemmatales</taxon>
        <taxon>Gemmataceae</taxon>
        <taxon>Fimbriiglobus</taxon>
    </lineage>
</organism>
<protein>
    <recommendedName>
        <fullName evidence="2">DUF1559 domain-containing protein</fullName>
    </recommendedName>
</protein>
<name>A0A225DTN1_9BACT</name>
<gene>
    <name evidence="3" type="ORF">FRUB_05625</name>
</gene>
<dbReference type="EMBL" id="NIDE01000009">
    <property type="protein sequence ID" value="OWK39735.1"/>
    <property type="molecule type" value="Genomic_DNA"/>
</dbReference>
<dbReference type="Pfam" id="PF07596">
    <property type="entry name" value="SBP_bac_10"/>
    <property type="match status" value="1"/>
</dbReference>
<keyword evidence="4" id="KW-1185">Reference proteome</keyword>
<dbReference type="AlphaFoldDB" id="A0A225DTN1"/>
<proteinExistence type="predicted"/>
<dbReference type="Gene3D" id="3.30.700.10">
    <property type="entry name" value="Glycoprotein, Type 4 Pilin"/>
    <property type="match status" value="1"/>
</dbReference>
<comment type="caution">
    <text evidence="3">The sequence shown here is derived from an EMBL/GenBank/DDBJ whole genome shotgun (WGS) entry which is preliminary data.</text>
</comment>
<keyword evidence="1" id="KW-0812">Transmembrane</keyword>
<dbReference type="Pfam" id="PF07963">
    <property type="entry name" value="N_methyl"/>
    <property type="match status" value="1"/>
</dbReference>
<dbReference type="OrthoDB" id="270727at2"/>
<dbReference type="NCBIfam" id="TIGR02532">
    <property type="entry name" value="IV_pilin_GFxxxE"/>
    <property type="match status" value="1"/>
</dbReference>
<feature type="domain" description="DUF1559" evidence="2">
    <location>
        <begin position="30"/>
        <end position="303"/>
    </location>
</feature>
<dbReference type="PANTHER" id="PTHR30093:SF2">
    <property type="entry name" value="TYPE II SECRETION SYSTEM PROTEIN H"/>
    <property type="match status" value="1"/>
</dbReference>
<dbReference type="NCBIfam" id="TIGR04294">
    <property type="entry name" value="pre_pil_HX9DG"/>
    <property type="match status" value="1"/>
</dbReference>
<dbReference type="InterPro" id="IPR027558">
    <property type="entry name" value="Pre_pil_HX9DG_C"/>
</dbReference>
<reference evidence="4" key="1">
    <citation type="submission" date="2017-06" db="EMBL/GenBank/DDBJ databases">
        <title>Genome analysis of Fimbriiglobus ruber SP5, the first member of the order Planctomycetales with confirmed chitinolytic capability.</title>
        <authorList>
            <person name="Ravin N.V."/>
            <person name="Rakitin A.L."/>
            <person name="Ivanova A.A."/>
            <person name="Beletsky A.V."/>
            <person name="Kulichevskaya I.S."/>
            <person name="Mardanov A.V."/>
            <person name="Dedysh S.N."/>
        </authorList>
    </citation>
    <scope>NUCLEOTIDE SEQUENCE [LARGE SCALE GENOMIC DNA]</scope>
    <source>
        <strain evidence="4">SP5</strain>
    </source>
</reference>
<dbReference type="RefSeq" id="WP_088256601.1">
    <property type="nucleotide sequence ID" value="NZ_NIDE01000009.1"/>
</dbReference>
<keyword evidence="1" id="KW-1133">Transmembrane helix</keyword>
<dbReference type="InterPro" id="IPR012902">
    <property type="entry name" value="N_methyl_site"/>
</dbReference>
<keyword evidence="1" id="KW-0472">Membrane</keyword>
<dbReference type="InterPro" id="IPR045584">
    <property type="entry name" value="Pilin-like"/>
</dbReference>
<evidence type="ECO:0000259" key="2">
    <source>
        <dbReference type="Pfam" id="PF07596"/>
    </source>
</evidence>
<evidence type="ECO:0000313" key="3">
    <source>
        <dbReference type="EMBL" id="OWK39735.1"/>
    </source>
</evidence>
<dbReference type="SUPFAM" id="SSF54523">
    <property type="entry name" value="Pili subunits"/>
    <property type="match status" value="1"/>
</dbReference>
<sequence length="321" mass="33817">MRRRGFTLIELLVVIAIIAILIGLLLPAVQKVREAAARAKCSNNLKQLGIAMHSYHDANGGLPAMMGSGCCWGTWVILTFPYIEQNAMYSLYQNWGGSDTVSSNFPSVGGVARYAAAPNSTNVTNQRLSTLTCPSDQPNAPISPITNNNYAVCGGNGGTYKTAGPAPTPAGYSLMAGMFDGSSPANTVGATVVQTGRKIRLTDVTDGLTNTVMVAEVLEGQGSDLRGFIWWGDASAFSTYYPPNTTSPDLIYTTGYCNSQPTQGLPCSGAGGAHFSARSRHTGGVNVTLGDASVRFVTNSVDPNTWMWMGPISDGVVINLN</sequence>
<dbReference type="InterPro" id="IPR011453">
    <property type="entry name" value="DUF1559"/>
</dbReference>
<evidence type="ECO:0000256" key="1">
    <source>
        <dbReference type="SAM" id="Phobius"/>
    </source>
</evidence>
<dbReference type="PROSITE" id="PS00409">
    <property type="entry name" value="PROKAR_NTER_METHYL"/>
    <property type="match status" value="1"/>
</dbReference>
<dbReference type="Proteomes" id="UP000214646">
    <property type="component" value="Unassembled WGS sequence"/>
</dbReference>